<dbReference type="InterPro" id="IPR011009">
    <property type="entry name" value="Kinase-like_dom_sf"/>
</dbReference>
<dbReference type="Gene3D" id="3.30.200.20">
    <property type="entry name" value="Phosphorylase Kinase, domain 1"/>
    <property type="match status" value="1"/>
</dbReference>
<feature type="region of interest" description="Disordered" evidence="7">
    <location>
        <begin position="1022"/>
        <end position="1044"/>
    </location>
</feature>
<feature type="compositionally biased region" description="Low complexity" evidence="7">
    <location>
        <begin position="794"/>
        <end position="812"/>
    </location>
</feature>
<dbReference type="InterPro" id="IPR000719">
    <property type="entry name" value="Prot_kinase_dom"/>
</dbReference>
<dbReference type="InterPro" id="IPR017441">
    <property type="entry name" value="Protein_kinase_ATP_BS"/>
</dbReference>
<dbReference type="PANTHER" id="PTHR44329">
    <property type="entry name" value="SERINE/THREONINE-PROTEIN KINASE TNNI3K-RELATED"/>
    <property type="match status" value="1"/>
</dbReference>
<dbReference type="GO" id="GO:0004674">
    <property type="term" value="F:protein serine/threonine kinase activity"/>
    <property type="evidence" value="ECO:0007669"/>
    <property type="project" value="UniProtKB-KW"/>
</dbReference>
<keyword evidence="2" id="KW-0808">Transferase</keyword>
<name>A0AAD7XP28_9STRA</name>
<keyword evidence="4" id="KW-0418">Kinase</keyword>
<protein>
    <recommendedName>
        <fullName evidence="8">Protein kinase domain-containing protein</fullName>
    </recommendedName>
</protein>
<feature type="region of interest" description="Disordered" evidence="7">
    <location>
        <begin position="462"/>
        <end position="500"/>
    </location>
</feature>
<evidence type="ECO:0000256" key="4">
    <source>
        <dbReference type="ARBA" id="ARBA00022777"/>
    </source>
</evidence>
<evidence type="ECO:0000256" key="3">
    <source>
        <dbReference type="ARBA" id="ARBA00022741"/>
    </source>
</evidence>
<evidence type="ECO:0000313" key="9">
    <source>
        <dbReference type="EMBL" id="KAJ8607760.1"/>
    </source>
</evidence>
<dbReference type="PROSITE" id="PS50011">
    <property type="entry name" value="PROTEIN_KINASE_DOM"/>
    <property type="match status" value="1"/>
</dbReference>
<dbReference type="EMBL" id="JAQMWT010000198">
    <property type="protein sequence ID" value="KAJ8607760.1"/>
    <property type="molecule type" value="Genomic_DNA"/>
</dbReference>
<dbReference type="Gene3D" id="1.10.510.10">
    <property type="entry name" value="Transferase(Phosphotransferase) domain 1"/>
    <property type="match status" value="1"/>
</dbReference>
<evidence type="ECO:0000259" key="8">
    <source>
        <dbReference type="PROSITE" id="PS50011"/>
    </source>
</evidence>
<feature type="compositionally biased region" description="Low complexity" evidence="7">
    <location>
        <begin position="475"/>
        <end position="491"/>
    </location>
</feature>
<evidence type="ECO:0000256" key="2">
    <source>
        <dbReference type="ARBA" id="ARBA00022679"/>
    </source>
</evidence>
<keyword evidence="10" id="KW-1185">Reference proteome</keyword>
<keyword evidence="1" id="KW-0723">Serine/threonine-protein kinase</keyword>
<dbReference type="SUPFAM" id="SSF56112">
    <property type="entry name" value="Protein kinase-like (PK-like)"/>
    <property type="match status" value="1"/>
</dbReference>
<proteinExistence type="predicted"/>
<feature type="region of interest" description="Disordered" evidence="7">
    <location>
        <begin position="781"/>
        <end position="832"/>
    </location>
</feature>
<sequence>MAFVLAAAGFADIVEAVLGLQRHLELYMNNNDDAERLVWKLGCLQRELQKVFAPPELAGLFTAPDRRQMLQMIQEAERLVKEYVRLSFRAALRRLVMPRRHGALLKRASNRVEDIHAVVLLRVGIANITPDEWDKRDETDVPADMRIPESALNFQPPYGDVLGEGAFGTVTKAGYQGTTVAVKTLNPDQADFSEFLNEAKVMWGVACPRVVKLYGCVRTAASLLLVMAYMEGGSLYDRYNKAVRDPQGASLRSFQTHAVKFVADVASGMRFIYEHQVQHRDLKSMNVLLDRDDRACIADFGLAKGVRVGGDPDDVHRGVSPDAHKTLRLEMTTLAGSLCWMAPELRAATPGQPVVFSEYCDVYSFGIVVYEVLGCELPNRPDGGRHTPPRPPVPRGATGRAARALANLVTACCKTRPRDRPRFASVCDRIEQFQDGSGPEIIARAADKPAIQEDVVLEDMDYQETPSHDDPRFANININNDNDNNNNNNNNGDEVEMEEDDVPSEDLRNWLKRVVHKLGLAYECNANFRIGNHVKLTGPVDATISRFGGRRLRGLVGQAGTVEAVFEEGVLIKLENSGGRWVVSQDALAVLHERARCADTGQEPLEGMRYKKIGSSTSLCRAAFDRLPQGQRRDYIAIARPNSVCGSENVCLEESARARVIADRPRLCHVEHLETEGDVVVVKMDDDDTKLAMAPERLAPAFVAGSKVRLTDDVDLTRNKQDATHGGFYEGMVKYCGKTGKVMSVQPNNGSVYVEFDFNGQSKRLHPDLLDLLELAPARPNVPLVPPGEDGAAERSAAPAPSPSVESTTTSSNQSEPHVYPPYGKPEIEGGRPRRYSVNDELAAMLHFEDMGAYLVCDIATHIVALDPKPKVVFLVDKFEKKGYLIGQAVDQMFRGERDLDVLSSLQPSHSTRVMIEQILLTVQDMEAAGAVANPGPKHRKLVNRYRDFLGKVADVVASGPQDPRWATVLESSVNDLERHDIHLQPPFTELREGERDARKLTRTCDVYDTCLVVELLDQLASKQQQPRRRPEPPRASGGFTFPRGAVESLAEAQTDRSRDELARNSSLWLGKLPALVRVGPHGMNKEWEMFWRAGADELSRKGWDVGDAVRAMRFGERDPTKLTQWKDNDECAIIRHILACVEELEAAGRFFNDDQSTRDFLERNDENLRMLVDALVNKEADQKFWGTFREGWLKPKSRTSGWHLEDAITKLWKGERDVVALANECNFREGRVVESVLADFRARSPAPPPPPNDDDGDVERVPASATFFFTDGRGWTSDPLSYEELESRVRSGGIQAKTLVYAQGVTNGWQRLRDVPLLGALAASTPREGRAVATARVTAFQHSRDDNIDAVNIDANHSRAKSSPGVPARTHFTELAATTAVHRRSMESELAQEVVAMLKNLNMRATDASVVNGMERHSTVESVVAYVLDNGGAVPND</sequence>
<dbReference type="GO" id="GO:0005524">
    <property type="term" value="F:ATP binding"/>
    <property type="evidence" value="ECO:0007669"/>
    <property type="project" value="UniProtKB-UniRule"/>
</dbReference>
<keyword evidence="5 6" id="KW-0067">ATP-binding</keyword>
<evidence type="ECO:0000256" key="7">
    <source>
        <dbReference type="SAM" id="MobiDB-lite"/>
    </source>
</evidence>
<evidence type="ECO:0000256" key="1">
    <source>
        <dbReference type="ARBA" id="ARBA00022527"/>
    </source>
</evidence>
<dbReference type="SMART" id="SM00220">
    <property type="entry name" value="S_TKc"/>
    <property type="match status" value="1"/>
</dbReference>
<dbReference type="PANTHER" id="PTHR44329:SF288">
    <property type="entry name" value="MITOGEN-ACTIVATED PROTEIN KINASE KINASE KINASE 20"/>
    <property type="match status" value="1"/>
</dbReference>
<evidence type="ECO:0000256" key="5">
    <source>
        <dbReference type="ARBA" id="ARBA00022840"/>
    </source>
</evidence>
<evidence type="ECO:0000313" key="10">
    <source>
        <dbReference type="Proteomes" id="UP001230188"/>
    </source>
</evidence>
<dbReference type="PROSITE" id="PS00108">
    <property type="entry name" value="PROTEIN_KINASE_ST"/>
    <property type="match status" value="1"/>
</dbReference>
<dbReference type="PROSITE" id="PS00107">
    <property type="entry name" value="PROTEIN_KINASE_ATP"/>
    <property type="match status" value="1"/>
</dbReference>
<evidence type="ECO:0000256" key="6">
    <source>
        <dbReference type="PROSITE-ProRule" id="PRU10141"/>
    </source>
</evidence>
<dbReference type="Proteomes" id="UP001230188">
    <property type="component" value="Unassembled WGS sequence"/>
</dbReference>
<dbReference type="InterPro" id="IPR001245">
    <property type="entry name" value="Ser-Thr/Tyr_kinase_cat_dom"/>
</dbReference>
<gene>
    <name evidence="9" type="ORF">CTAYLR_008612</name>
</gene>
<dbReference type="Pfam" id="PF07714">
    <property type="entry name" value="PK_Tyr_Ser-Thr"/>
    <property type="match status" value="1"/>
</dbReference>
<reference evidence="9" key="1">
    <citation type="submission" date="2023-01" db="EMBL/GenBank/DDBJ databases">
        <title>Metagenome sequencing of chrysophaentin producing Chrysophaeum taylorii.</title>
        <authorList>
            <person name="Davison J."/>
            <person name="Bewley C."/>
        </authorList>
    </citation>
    <scope>NUCLEOTIDE SEQUENCE</scope>
    <source>
        <strain evidence="9">NIES-1699</strain>
    </source>
</reference>
<accession>A0AAD7XP28</accession>
<comment type="caution">
    <text evidence="9">The sequence shown here is derived from an EMBL/GenBank/DDBJ whole genome shotgun (WGS) entry which is preliminary data.</text>
</comment>
<feature type="binding site" evidence="6">
    <location>
        <position position="183"/>
    </location>
    <ligand>
        <name>ATP</name>
        <dbReference type="ChEBI" id="CHEBI:30616"/>
    </ligand>
</feature>
<keyword evidence="3 6" id="KW-0547">Nucleotide-binding</keyword>
<dbReference type="InterPro" id="IPR008271">
    <property type="entry name" value="Ser/Thr_kinase_AS"/>
</dbReference>
<feature type="region of interest" description="Disordered" evidence="7">
    <location>
        <begin position="379"/>
        <end position="399"/>
    </location>
</feature>
<dbReference type="InterPro" id="IPR051681">
    <property type="entry name" value="Ser/Thr_Kinases-Pseudokinases"/>
</dbReference>
<feature type="domain" description="Protein kinase" evidence="8">
    <location>
        <begin position="156"/>
        <end position="434"/>
    </location>
</feature>
<organism evidence="9 10">
    <name type="scientific">Chrysophaeum taylorii</name>
    <dbReference type="NCBI Taxonomy" id="2483200"/>
    <lineage>
        <taxon>Eukaryota</taxon>
        <taxon>Sar</taxon>
        <taxon>Stramenopiles</taxon>
        <taxon>Ochrophyta</taxon>
        <taxon>Pelagophyceae</taxon>
        <taxon>Pelagomonadales</taxon>
        <taxon>Pelagomonadaceae</taxon>
        <taxon>Chrysophaeum</taxon>
    </lineage>
</organism>